<protein>
    <submittedName>
        <fullName evidence="1">36093_t:CDS:1</fullName>
    </submittedName>
</protein>
<feature type="non-terminal residue" evidence="1">
    <location>
        <position position="274"/>
    </location>
</feature>
<reference evidence="1" key="1">
    <citation type="submission" date="2021-06" db="EMBL/GenBank/DDBJ databases">
        <authorList>
            <person name="Kallberg Y."/>
            <person name="Tangrot J."/>
            <person name="Rosling A."/>
        </authorList>
    </citation>
    <scope>NUCLEOTIDE SEQUENCE</scope>
    <source>
        <strain evidence="1">MA461A</strain>
    </source>
</reference>
<accession>A0ACA9PVF4</accession>
<organism evidence="1 2">
    <name type="scientific">Racocetra persica</name>
    <dbReference type="NCBI Taxonomy" id="160502"/>
    <lineage>
        <taxon>Eukaryota</taxon>
        <taxon>Fungi</taxon>
        <taxon>Fungi incertae sedis</taxon>
        <taxon>Mucoromycota</taxon>
        <taxon>Glomeromycotina</taxon>
        <taxon>Glomeromycetes</taxon>
        <taxon>Diversisporales</taxon>
        <taxon>Gigasporaceae</taxon>
        <taxon>Racocetra</taxon>
    </lineage>
</organism>
<evidence type="ECO:0000313" key="1">
    <source>
        <dbReference type="EMBL" id="CAG8725840.1"/>
    </source>
</evidence>
<keyword evidence="2" id="KW-1185">Reference proteome</keyword>
<dbReference type="Proteomes" id="UP000789920">
    <property type="component" value="Unassembled WGS sequence"/>
</dbReference>
<proteinExistence type="predicted"/>
<sequence>VGDNSESLKQQTTAAPSSSIYSTSNVDNDIYDNLYNIYFDQTAIEMAKLFADSTLQVMQEQGQEVNINWLASELDTISNEKLSWKVNNHQENELNIELSSSHIKYVNSTYIIIDDLNRTSQRCSHSVSKPLKQLGGIWELDFETVNEILRSNENGIHSLEICSNHFNYDNKQLHSCQKSEGGHLYEQRRRGAVLLFDCTDQHCDDSIKSLQFLAKWINDISESAERNTQCLLLDKIFRKVIAFFEKSKLAKLNKEENVNDEELESDMIRNDENE</sequence>
<name>A0ACA9PVF4_9GLOM</name>
<dbReference type="EMBL" id="CAJVQC010024264">
    <property type="protein sequence ID" value="CAG8725840.1"/>
    <property type="molecule type" value="Genomic_DNA"/>
</dbReference>
<comment type="caution">
    <text evidence="1">The sequence shown here is derived from an EMBL/GenBank/DDBJ whole genome shotgun (WGS) entry which is preliminary data.</text>
</comment>
<evidence type="ECO:0000313" key="2">
    <source>
        <dbReference type="Proteomes" id="UP000789920"/>
    </source>
</evidence>
<gene>
    <name evidence="1" type="ORF">RPERSI_LOCUS11687</name>
</gene>
<feature type="non-terminal residue" evidence="1">
    <location>
        <position position="1"/>
    </location>
</feature>